<organism evidence="1 2">
    <name type="scientific">Mycobacterium leprae</name>
    <dbReference type="NCBI Taxonomy" id="1769"/>
    <lineage>
        <taxon>Bacteria</taxon>
        <taxon>Bacillati</taxon>
        <taxon>Actinomycetota</taxon>
        <taxon>Actinomycetes</taxon>
        <taxon>Mycobacteriales</taxon>
        <taxon>Mycobacteriaceae</taxon>
        <taxon>Mycobacterium</taxon>
    </lineage>
</organism>
<dbReference type="AlphaFoldDB" id="A0AAD0P8Z6"/>
<dbReference type="Proteomes" id="UP000249682">
    <property type="component" value="Chromosome"/>
</dbReference>
<name>A0AAD0P8Z6_MYCLR</name>
<protein>
    <submittedName>
        <fullName evidence="1">Uncharacterized protein</fullName>
    </submittedName>
</protein>
<reference evidence="1 2" key="1">
    <citation type="submission" date="2018-05" db="EMBL/GenBank/DDBJ databases">
        <title>Evolution of small genomes with special reference to Mycobacterium leprae.</title>
        <authorList>
            <person name="Mohanty P.S."/>
            <person name="Bansal A.K."/>
            <person name="Gupta U.D."/>
            <person name="Naaz F."/>
            <person name="Dwivedi V.D."/>
            <person name="Singh H."/>
            <person name="Gupta G."/>
            <person name="Sharma S."/>
            <person name="Arora M."/>
        </authorList>
    </citation>
    <scope>NUCLEOTIDE SEQUENCE [LARGE SCALE GENOMIC DNA]</scope>
    <source>
        <strain evidence="1 2">MRHRU-235-G</strain>
    </source>
</reference>
<proteinExistence type="predicted"/>
<sequence length="70" mass="7614">MTKQEQGAPFAFQCWASRAPLTSISLGYTMVSVLVLPAASDTIFQFVNLAPRQLSEPESVDRALNALAQE</sequence>
<gene>
    <name evidence="1" type="ORF">DIJ64_14655</name>
</gene>
<evidence type="ECO:0000313" key="2">
    <source>
        <dbReference type="Proteomes" id="UP000249682"/>
    </source>
</evidence>
<evidence type="ECO:0000313" key="1">
    <source>
        <dbReference type="EMBL" id="AWV48861.1"/>
    </source>
</evidence>
<accession>A0AAD0P8Z6</accession>
<dbReference type="EMBL" id="CP029543">
    <property type="protein sequence ID" value="AWV48861.1"/>
    <property type="molecule type" value="Genomic_DNA"/>
</dbReference>